<dbReference type="InterPro" id="IPR002100">
    <property type="entry name" value="TF_MADSbox"/>
</dbReference>
<evidence type="ECO:0000256" key="1">
    <source>
        <dbReference type="ARBA" id="ARBA00004123"/>
    </source>
</evidence>
<organism evidence="8 9">
    <name type="scientific">Trifolium subterraneum</name>
    <name type="common">Subterranean clover</name>
    <dbReference type="NCBI Taxonomy" id="3900"/>
    <lineage>
        <taxon>Eukaryota</taxon>
        <taxon>Viridiplantae</taxon>
        <taxon>Streptophyta</taxon>
        <taxon>Embryophyta</taxon>
        <taxon>Tracheophyta</taxon>
        <taxon>Spermatophyta</taxon>
        <taxon>Magnoliopsida</taxon>
        <taxon>eudicotyledons</taxon>
        <taxon>Gunneridae</taxon>
        <taxon>Pentapetalae</taxon>
        <taxon>rosids</taxon>
        <taxon>fabids</taxon>
        <taxon>Fabales</taxon>
        <taxon>Fabaceae</taxon>
        <taxon>Papilionoideae</taxon>
        <taxon>50 kb inversion clade</taxon>
        <taxon>NPAAA clade</taxon>
        <taxon>Hologalegina</taxon>
        <taxon>IRL clade</taxon>
        <taxon>Trifolieae</taxon>
        <taxon>Trifolium</taxon>
    </lineage>
</organism>
<dbReference type="InterPro" id="IPR033897">
    <property type="entry name" value="SRF-like_MADS-box"/>
</dbReference>
<dbReference type="SUPFAM" id="SSF55455">
    <property type="entry name" value="SRF-like"/>
    <property type="match status" value="1"/>
</dbReference>
<dbReference type="Proteomes" id="UP000242715">
    <property type="component" value="Unassembled WGS sequence"/>
</dbReference>
<dbReference type="Gene3D" id="3.40.1810.10">
    <property type="entry name" value="Transcription factor, MADS-box"/>
    <property type="match status" value="1"/>
</dbReference>
<evidence type="ECO:0000256" key="6">
    <source>
        <dbReference type="SAM" id="MobiDB-lite"/>
    </source>
</evidence>
<reference evidence="9" key="1">
    <citation type="journal article" date="2017" name="Front. Plant Sci.">
        <title>Climate Clever Clovers: New Paradigm to Reduce the Environmental Footprint of Ruminants by Breeding Low Methanogenic Forages Utilizing Haplotype Variation.</title>
        <authorList>
            <person name="Kaur P."/>
            <person name="Appels R."/>
            <person name="Bayer P.E."/>
            <person name="Keeble-Gagnere G."/>
            <person name="Wang J."/>
            <person name="Hirakawa H."/>
            <person name="Shirasawa K."/>
            <person name="Vercoe P."/>
            <person name="Stefanova K."/>
            <person name="Durmic Z."/>
            <person name="Nichols P."/>
            <person name="Revell C."/>
            <person name="Isobe S.N."/>
            <person name="Edwards D."/>
            <person name="Erskine W."/>
        </authorList>
    </citation>
    <scope>NUCLEOTIDE SEQUENCE [LARGE SCALE GENOMIC DNA]</scope>
    <source>
        <strain evidence="9">cv. Daliak</strain>
    </source>
</reference>
<feature type="region of interest" description="Disordered" evidence="6">
    <location>
        <begin position="60"/>
        <end position="81"/>
    </location>
</feature>
<keyword evidence="9" id="KW-1185">Reference proteome</keyword>
<keyword evidence="5" id="KW-0539">Nucleus</keyword>
<dbReference type="OrthoDB" id="1424240at2759"/>
<evidence type="ECO:0000256" key="2">
    <source>
        <dbReference type="ARBA" id="ARBA00023015"/>
    </source>
</evidence>
<dbReference type="AlphaFoldDB" id="A0A2Z6PDK8"/>
<dbReference type="CDD" id="cd00266">
    <property type="entry name" value="MADS_SRF_like"/>
    <property type="match status" value="1"/>
</dbReference>
<dbReference type="InterPro" id="IPR050142">
    <property type="entry name" value="MADS-box/MEF2_TF"/>
</dbReference>
<feature type="domain" description="MADS-box" evidence="7">
    <location>
        <begin position="1"/>
        <end position="52"/>
    </location>
</feature>
<evidence type="ECO:0000256" key="3">
    <source>
        <dbReference type="ARBA" id="ARBA00023125"/>
    </source>
</evidence>
<keyword evidence="4" id="KW-0804">Transcription</keyword>
<dbReference type="PRINTS" id="PR00404">
    <property type="entry name" value="MADSDOMAIN"/>
</dbReference>
<name>A0A2Z6PDK8_TRISU</name>
<dbReference type="SMART" id="SM00432">
    <property type="entry name" value="MADS"/>
    <property type="match status" value="1"/>
</dbReference>
<evidence type="ECO:0000313" key="8">
    <source>
        <dbReference type="EMBL" id="GAU42869.1"/>
    </source>
</evidence>
<evidence type="ECO:0000256" key="4">
    <source>
        <dbReference type="ARBA" id="ARBA00023163"/>
    </source>
</evidence>
<dbReference type="PANTHER" id="PTHR48019">
    <property type="entry name" value="SERUM RESPONSE FACTOR HOMOLOG"/>
    <property type="match status" value="1"/>
</dbReference>
<feature type="compositionally biased region" description="Basic and acidic residues" evidence="6">
    <location>
        <begin position="71"/>
        <end position="81"/>
    </location>
</feature>
<keyword evidence="3" id="KW-0238">DNA-binding</keyword>
<accession>A0A2Z6PDK8</accession>
<dbReference type="GO" id="GO:0005634">
    <property type="term" value="C:nucleus"/>
    <property type="evidence" value="ECO:0007669"/>
    <property type="project" value="UniProtKB-SubCell"/>
</dbReference>
<dbReference type="GO" id="GO:0045944">
    <property type="term" value="P:positive regulation of transcription by RNA polymerase II"/>
    <property type="evidence" value="ECO:0007669"/>
    <property type="project" value="InterPro"/>
</dbReference>
<dbReference type="PROSITE" id="PS50066">
    <property type="entry name" value="MADS_BOX_2"/>
    <property type="match status" value="1"/>
</dbReference>
<dbReference type="InterPro" id="IPR036879">
    <property type="entry name" value="TF_MADSbox_sf"/>
</dbReference>
<keyword evidence="2" id="KW-0805">Transcription regulation</keyword>
<protein>
    <recommendedName>
        <fullName evidence="7">MADS-box domain-containing protein</fullName>
    </recommendedName>
</protein>
<dbReference type="GO" id="GO:0000981">
    <property type="term" value="F:DNA-binding transcription factor activity, RNA polymerase II-specific"/>
    <property type="evidence" value="ECO:0007669"/>
    <property type="project" value="InterPro"/>
</dbReference>
<evidence type="ECO:0000313" key="9">
    <source>
        <dbReference type="Proteomes" id="UP000242715"/>
    </source>
</evidence>
<dbReference type="Pfam" id="PF00319">
    <property type="entry name" value="SRF-TF"/>
    <property type="match status" value="1"/>
</dbReference>
<proteinExistence type="predicted"/>
<sequence>MARKKVKLAYITCNSKRRETFRKRKSGIMKKVSELSTLCGIEACVIIYDQNNPQAYVWPSDSGVKNGGSRDILKGKHRETP</sequence>
<gene>
    <name evidence="8" type="ORF">TSUD_13370</name>
</gene>
<dbReference type="EMBL" id="DF973944">
    <property type="protein sequence ID" value="GAU42869.1"/>
    <property type="molecule type" value="Genomic_DNA"/>
</dbReference>
<evidence type="ECO:0000259" key="7">
    <source>
        <dbReference type="PROSITE" id="PS50066"/>
    </source>
</evidence>
<comment type="subcellular location">
    <subcellularLocation>
        <location evidence="1">Nucleus</location>
    </subcellularLocation>
</comment>
<evidence type="ECO:0000256" key="5">
    <source>
        <dbReference type="ARBA" id="ARBA00023242"/>
    </source>
</evidence>
<dbReference type="GO" id="GO:0046983">
    <property type="term" value="F:protein dimerization activity"/>
    <property type="evidence" value="ECO:0007669"/>
    <property type="project" value="InterPro"/>
</dbReference>
<dbReference type="GO" id="GO:0000987">
    <property type="term" value="F:cis-regulatory region sequence-specific DNA binding"/>
    <property type="evidence" value="ECO:0007669"/>
    <property type="project" value="InterPro"/>
</dbReference>